<name>A0A8T2P7Y9_9TELE</name>
<dbReference type="AlphaFoldDB" id="A0A8T2P7Y9"/>
<evidence type="ECO:0000313" key="1">
    <source>
        <dbReference type="EMBL" id="KAG9347806.1"/>
    </source>
</evidence>
<keyword evidence="2" id="KW-1185">Reference proteome</keyword>
<dbReference type="EMBL" id="JAFBMS010000012">
    <property type="protein sequence ID" value="KAG9347806.1"/>
    <property type="molecule type" value="Genomic_DNA"/>
</dbReference>
<comment type="caution">
    <text evidence="1">The sequence shown here is derived from an EMBL/GenBank/DDBJ whole genome shotgun (WGS) entry which is preliminary data.</text>
</comment>
<proteinExistence type="predicted"/>
<reference evidence="1" key="1">
    <citation type="thesis" date="2021" institute="BYU ScholarsArchive" country="Provo, UT, USA">
        <title>Applications of and Algorithms for Genome Assembly and Genomic Analyses with an Emphasis on Marine Teleosts.</title>
        <authorList>
            <person name="Pickett B.D."/>
        </authorList>
    </citation>
    <scope>NUCLEOTIDE SEQUENCE</scope>
    <source>
        <strain evidence="1">HI-2016</strain>
    </source>
</reference>
<gene>
    <name evidence="1" type="ORF">JZ751_003821</name>
</gene>
<protein>
    <submittedName>
        <fullName evidence="1">Uncharacterized protein</fullName>
    </submittedName>
</protein>
<sequence>MQLLQISEIVTKVLIKGDPNSSFPHVCSNCCKMFLVPLQCGPYGEFVPPVISMEHEGGELTQVPRWLGEQMLCLAGRLADAQRAQGTVYPHCKHTHTKIRISIVEISYRFYGGQQVHTPDAPLTPLCLLIASSSQEELRKRRN</sequence>
<evidence type="ECO:0000313" key="2">
    <source>
        <dbReference type="Proteomes" id="UP000824540"/>
    </source>
</evidence>
<organism evidence="1 2">
    <name type="scientific">Albula glossodonta</name>
    <name type="common">roundjaw bonefish</name>
    <dbReference type="NCBI Taxonomy" id="121402"/>
    <lineage>
        <taxon>Eukaryota</taxon>
        <taxon>Metazoa</taxon>
        <taxon>Chordata</taxon>
        <taxon>Craniata</taxon>
        <taxon>Vertebrata</taxon>
        <taxon>Euteleostomi</taxon>
        <taxon>Actinopterygii</taxon>
        <taxon>Neopterygii</taxon>
        <taxon>Teleostei</taxon>
        <taxon>Albuliformes</taxon>
        <taxon>Albulidae</taxon>
        <taxon>Albula</taxon>
    </lineage>
</organism>
<accession>A0A8T2P7Y9</accession>
<dbReference type="Proteomes" id="UP000824540">
    <property type="component" value="Unassembled WGS sequence"/>
</dbReference>